<evidence type="ECO:0000313" key="4">
    <source>
        <dbReference type="Proteomes" id="UP000474718"/>
    </source>
</evidence>
<reference evidence="3" key="2">
    <citation type="submission" date="2016-11" db="EMBL/GenBank/DDBJ databases">
        <authorList>
            <person name="Jaros S."/>
            <person name="Januszkiewicz K."/>
            <person name="Wedrychowicz H."/>
        </authorList>
    </citation>
    <scope>NUCLEOTIDE SEQUENCE [LARGE SCALE GENOMIC DNA]</scope>
    <source>
        <strain evidence="3">DSM 4029</strain>
    </source>
</reference>
<dbReference type="EMBL" id="WWVX01000002">
    <property type="protein sequence ID" value="MZL69064.1"/>
    <property type="molecule type" value="Genomic_DNA"/>
</dbReference>
<proteinExistence type="predicted"/>
<keyword evidence="4" id="KW-1185">Reference proteome</keyword>
<dbReference type="AlphaFoldDB" id="A0AAQ1MDC8"/>
<reference evidence="2" key="1">
    <citation type="submission" date="2016-11" db="EMBL/GenBank/DDBJ databases">
        <authorList>
            <person name="Varghese N."/>
            <person name="Submissions S."/>
        </authorList>
    </citation>
    <scope>NUCLEOTIDE SEQUENCE</scope>
    <source>
        <strain evidence="2">DSM 4029</strain>
    </source>
</reference>
<comment type="caution">
    <text evidence="2">The sequence shown here is derived from an EMBL/GenBank/DDBJ whole genome shotgun (WGS) entry which is preliminary data.</text>
</comment>
<organism evidence="2 3">
    <name type="scientific">Bittarella massiliensis</name>
    <name type="common">ex Durand et al. 2017</name>
    <dbReference type="NCBI Taxonomy" id="1720313"/>
    <lineage>
        <taxon>Bacteria</taxon>
        <taxon>Bacillati</taxon>
        <taxon>Bacillota</taxon>
        <taxon>Clostridia</taxon>
        <taxon>Eubacteriales</taxon>
        <taxon>Oscillospiraceae</taxon>
        <taxon>Bittarella (ex Durand et al. 2017)</taxon>
    </lineage>
</organism>
<dbReference type="EMBL" id="FQVY01000002">
    <property type="protein sequence ID" value="SHG10993.1"/>
    <property type="molecule type" value="Genomic_DNA"/>
</dbReference>
<accession>A0AAQ1MDC8</accession>
<dbReference type="Proteomes" id="UP000184089">
    <property type="component" value="Unassembled WGS sequence"/>
</dbReference>
<sequence length="72" mass="8580">MRKRKNANLEAIEPEIIAMRKEGMTRQEIADFFGLDLDQIRWWVTRYNRKQARLAAGEVLRPKGRPRKEKTP</sequence>
<reference evidence="1 4" key="3">
    <citation type="journal article" date="2019" name="Nat. Med.">
        <title>A library of human gut bacterial isolates paired with longitudinal multiomics data enables mechanistic microbiome research.</title>
        <authorList>
            <person name="Poyet M."/>
            <person name="Groussin M."/>
            <person name="Gibbons S.M."/>
            <person name="Avila-Pacheco J."/>
            <person name="Jiang X."/>
            <person name="Kearney S.M."/>
            <person name="Perrotta A.R."/>
            <person name="Berdy B."/>
            <person name="Zhao S."/>
            <person name="Lieberman T.D."/>
            <person name="Swanson P.K."/>
            <person name="Smith M."/>
            <person name="Roesemann S."/>
            <person name="Alexander J.E."/>
            <person name="Rich S.A."/>
            <person name="Livny J."/>
            <person name="Vlamakis H."/>
            <person name="Clish C."/>
            <person name="Bullock K."/>
            <person name="Deik A."/>
            <person name="Scott J."/>
            <person name="Pierce K.A."/>
            <person name="Xavier R.J."/>
            <person name="Alm E.J."/>
        </authorList>
    </citation>
    <scope>NUCLEOTIDE SEQUENCE [LARGE SCALE GENOMIC DNA]</scope>
    <source>
        <strain evidence="1 4">BIOML-A2</strain>
    </source>
</reference>
<name>A0AAQ1MDC8_9FIRM</name>
<evidence type="ECO:0000313" key="3">
    <source>
        <dbReference type="Proteomes" id="UP000184089"/>
    </source>
</evidence>
<evidence type="ECO:0000313" key="1">
    <source>
        <dbReference type="EMBL" id="MZL69064.1"/>
    </source>
</evidence>
<evidence type="ECO:0000313" key="2">
    <source>
        <dbReference type="EMBL" id="SHG10993.1"/>
    </source>
</evidence>
<dbReference type="RefSeq" id="WP_021657959.1">
    <property type="nucleotide sequence ID" value="NZ_FQVY01000002.1"/>
</dbReference>
<gene>
    <name evidence="1" type="ORF">GT747_04675</name>
    <name evidence="2" type="ORF">SAMN05444424_1507</name>
</gene>
<protein>
    <submittedName>
        <fullName evidence="1">Helix-turn-helix domain-containing protein</fullName>
    </submittedName>
    <submittedName>
        <fullName evidence="2">Winged helix-turn helix</fullName>
    </submittedName>
</protein>
<dbReference type="Proteomes" id="UP000474718">
    <property type="component" value="Unassembled WGS sequence"/>
</dbReference>